<dbReference type="InterPro" id="IPR035905">
    <property type="entry name" value="Barstar-like_sf"/>
</dbReference>
<dbReference type="EMBL" id="WHPN01000291">
    <property type="protein sequence ID" value="KAF4408104.1"/>
    <property type="molecule type" value="Genomic_DNA"/>
</dbReference>
<accession>A0ABQ7FIB0</accession>
<evidence type="ECO:0000256" key="1">
    <source>
        <dbReference type="ARBA" id="ARBA00006845"/>
    </source>
</evidence>
<dbReference type="RefSeq" id="WP_098752793.1">
    <property type="nucleotide sequence ID" value="NZ_WHPN01000291.1"/>
</dbReference>
<comment type="caution">
    <text evidence="3">The sequence shown here is derived from an EMBL/GenBank/DDBJ whole genome shotgun (WGS) entry which is preliminary data.</text>
</comment>
<comment type="similarity">
    <text evidence="1">Belongs to the barstar family.</text>
</comment>
<dbReference type="Gene3D" id="3.30.370.10">
    <property type="entry name" value="Barstar-like"/>
    <property type="match status" value="1"/>
</dbReference>
<sequence>MADAAEDLIVDLRDRRLVTLDDFWDAVAETCALPGWFGRNLDAWWDAVETGGVSAVIDAHRSLTVRARAQGLFAPGSPDGQRLSRLFAEATRARLDLAG</sequence>
<protein>
    <recommendedName>
        <fullName evidence="2">Barstar (barnase inhibitor) domain-containing protein</fullName>
    </recommendedName>
</protein>
<proteinExistence type="inferred from homology"/>
<keyword evidence="4" id="KW-1185">Reference proteome</keyword>
<gene>
    <name evidence="3" type="ORF">GCU69_16210</name>
</gene>
<name>A0ABQ7FIB0_9ACTN</name>
<feature type="domain" description="Barstar (barnase inhibitor)" evidence="2">
    <location>
        <begin position="14"/>
        <end position="50"/>
    </location>
</feature>
<evidence type="ECO:0000313" key="4">
    <source>
        <dbReference type="Proteomes" id="UP000621266"/>
    </source>
</evidence>
<reference evidence="3 4" key="1">
    <citation type="submission" date="2019-10" db="EMBL/GenBank/DDBJ databases">
        <title>Streptomyces tenebrisbrunneis sp.nov., an endogenous actinomycete isolated from of Lycium ruthenicum.</title>
        <authorList>
            <person name="Ma L."/>
        </authorList>
    </citation>
    <scope>NUCLEOTIDE SEQUENCE [LARGE SCALE GENOMIC DNA]</scope>
    <source>
        <strain evidence="3 4">TRM 66187</strain>
    </source>
</reference>
<dbReference type="Pfam" id="PF01337">
    <property type="entry name" value="Barstar"/>
    <property type="match status" value="1"/>
</dbReference>
<evidence type="ECO:0000259" key="2">
    <source>
        <dbReference type="Pfam" id="PF01337"/>
    </source>
</evidence>
<organism evidence="3 4">
    <name type="scientific">Streptomyces lycii</name>
    <dbReference type="NCBI Taxonomy" id="2654337"/>
    <lineage>
        <taxon>Bacteria</taxon>
        <taxon>Bacillati</taxon>
        <taxon>Actinomycetota</taxon>
        <taxon>Actinomycetes</taxon>
        <taxon>Kitasatosporales</taxon>
        <taxon>Streptomycetaceae</taxon>
        <taxon>Streptomyces</taxon>
    </lineage>
</organism>
<dbReference type="SUPFAM" id="SSF52038">
    <property type="entry name" value="Barstar-related"/>
    <property type="match status" value="1"/>
</dbReference>
<dbReference type="InterPro" id="IPR000468">
    <property type="entry name" value="Barstar"/>
</dbReference>
<evidence type="ECO:0000313" key="3">
    <source>
        <dbReference type="EMBL" id="KAF4408104.1"/>
    </source>
</evidence>
<dbReference type="Proteomes" id="UP000621266">
    <property type="component" value="Unassembled WGS sequence"/>
</dbReference>